<feature type="signal peptide" evidence="3">
    <location>
        <begin position="1"/>
        <end position="25"/>
    </location>
</feature>
<dbReference type="OrthoDB" id="3357304at2759"/>
<proteinExistence type="predicted"/>
<feature type="chain" id="PRO_5013789958" evidence="3">
    <location>
        <begin position="26"/>
        <end position="818"/>
    </location>
</feature>
<evidence type="ECO:0000313" key="5">
    <source>
        <dbReference type="Proteomes" id="UP000217199"/>
    </source>
</evidence>
<feature type="region of interest" description="Disordered" evidence="1">
    <location>
        <begin position="290"/>
        <end position="311"/>
    </location>
</feature>
<dbReference type="EMBL" id="NBII01000001">
    <property type="protein sequence ID" value="PAV24112.1"/>
    <property type="molecule type" value="Genomic_DNA"/>
</dbReference>
<feature type="compositionally biased region" description="Acidic residues" evidence="1">
    <location>
        <begin position="723"/>
        <end position="741"/>
    </location>
</feature>
<feature type="transmembrane region" description="Helical" evidence="2">
    <location>
        <begin position="193"/>
        <end position="212"/>
    </location>
</feature>
<evidence type="ECO:0000256" key="1">
    <source>
        <dbReference type="SAM" id="MobiDB-lite"/>
    </source>
</evidence>
<dbReference type="InParanoid" id="A0A286UX58"/>
<keyword evidence="2" id="KW-1133">Transmembrane helix</keyword>
<feature type="region of interest" description="Disordered" evidence="1">
    <location>
        <begin position="527"/>
        <end position="548"/>
    </location>
</feature>
<gene>
    <name evidence="4" type="ORF">PNOK_0118000</name>
</gene>
<keyword evidence="3" id="KW-0732">Signal</keyword>
<dbReference type="Proteomes" id="UP000217199">
    <property type="component" value="Unassembled WGS sequence"/>
</dbReference>
<evidence type="ECO:0000256" key="3">
    <source>
        <dbReference type="SAM" id="SignalP"/>
    </source>
</evidence>
<feature type="transmembrane region" description="Helical" evidence="2">
    <location>
        <begin position="252"/>
        <end position="274"/>
    </location>
</feature>
<feature type="compositionally biased region" description="Low complexity" evidence="1">
    <location>
        <begin position="402"/>
        <end position="427"/>
    </location>
</feature>
<feature type="transmembrane region" description="Helical" evidence="2">
    <location>
        <begin position="224"/>
        <end position="245"/>
    </location>
</feature>
<evidence type="ECO:0000313" key="4">
    <source>
        <dbReference type="EMBL" id="PAV24112.1"/>
    </source>
</evidence>
<feature type="compositionally biased region" description="Low complexity" evidence="1">
    <location>
        <begin position="351"/>
        <end position="360"/>
    </location>
</feature>
<comment type="caution">
    <text evidence="4">The sequence shown here is derived from an EMBL/GenBank/DDBJ whole genome shotgun (WGS) entry which is preliminary data.</text>
</comment>
<organism evidence="4 5">
    <name type="scientific">Pyrrhoderma noxium</name>
    <dbReference type="NCBI Taxonomy" id="2282107"/>
    <lineage>
        <taxon>Eukaryota</taxon>
        <taxon>Fungi</taxon>
        <taxon>Dikarya</taxon>
        <taxon>Basidiomycota</taxon>
        <taxon>Agaricomycotina</taxon>
        <taxon>Agaricomycetes</taxon>
        <taxon>Hymenochaetales</taxon>
        <taxon>Hymenochaetaceae</taxon>
        <taxon>Pyrrhoderma</taxon>
    </lineage>
</organism>
<keyword evidence="5" id="KW-1185">Reference proteome</keyword>
<feature type="compositionally biased region" description="Gly residues" evidence="1">
    <location>
        <begin position="680"/>
        <end position="690"/>
    </location>
</feature>
<sequence>MSDVRWRKTALVIVLLLAVLCLADGDDGFDENPILIKQPAFACSLPVQILLNGIVLALTAVLLFHLLFTAQYHYPLAPLNYLLQLAGVLSLLISLIATLYVVLTSSLKDSREWPYMLTYLAKDVPPSSTNATDLVYAPTPWTTAELAAWYAMAATTSGLVQITHIQFLTLLYPSKLERNLILFDIASTIRNTCNAALSLLFTSALFLYGLLVNRTQAWRTDGGTAVFGSAALALALISTALNFLYIPTKDRYLWLPSLIWAVVLWQSFLGWWWWVGGGRGVSEVEELLEREERRERKRKARERRRVERKEKAQALWKNASENLTMHFGRKGSVVYRHSTAGHHNVMSDGTNNSNNNNNNSKEINRTGDGVETSTTTLHDEGAHRANSGNHNQRQRIPGPTPSETGSASFSNTSSPSHTSTSTGTSASTQSGIFSRLLSSPPLLALSHFYHLLRRAHLAAAHSQALERMRKRREVYRRELGGTDVTATVSVGADISATAAGSVGATGADTGEKASDFGGAGVSVGMGGVDKKGNASKAKNKNNNRYRRRHVSHSLGSDVGVDVGIDTSTGDGIGIGARRVVDEPNVVGWGLGSFGLRRERRDAENLFARSRALRGMGARTGTGIEMERTETFMSASSGSSSVGSIRSVDSAATVIATGADLGLDADPELGRTSTNARGLRGRGSGRTGRGNGYSSSGYGRGNTGTTRGKRWRRRERGLTRGVGEDEEENDLEGDEEEELESVDGERNGDDYGYGEENEVDLEEPIQDRARPRSHLRTHPVVRDNVLRGGEYTRAEGGGWSPWWWGPMRRWRLQDSTVYS</sequence>
<feature type="compositionally biased region" description="Acidic residues" evidence="1">
    <location>
        <begin position="751"/>
        <end position="763"/>
    </location>
</feature>
<feature type="region of interest" description="Disordered" evidence="1">
    <location>
        <begin position="661"/>
        <end position="775"/>
    </location>
</feature>
<feature type="compositionally biased region" description="Basic residues" evidence="1">
    <location>
        <begin position="537"/>
        <end position="548"/>
    </location>
</feature>
<keyword evidence="2" id="KW-0472">Membrane</keyword>
<feature type="transmembrane region" description="Helical" evidence="2">
    <location>
        <begin position="81"/>
        <end position="103"/>
    </location>
</feature>
<name>A0A286UX58_9AGAM</name>
<evidence type="ECO:0000256" key="2">
    <source>
        <dbReference type="SAM" id="Phobius"/>
    </source>
</evidence>
<keyword evidence="2" id="KW-0812">Transmembrane</keyword>
<dbReference type="STRING" id="2282107.A0A286UX58"/>
<feature type="transmembrane region" description="Helical" evidence="2">
    <location>
        <begin position="49"/>
        <end position="69"/>
    </location>
</feature>
<feature type="transmembrane region" description="Helical" evidence="2">
    <location>
        <begin position="147"/>
        <end position="172"/>
    </location>
</feature>
<dbReference type="AlphaFoldDB" id="A0A286UX58"/>
<reference evidence="4 5" key="1">
    <citation type="journal article" date="2017" name="Mol. Ecol.">
        <title>Comparative and population genomic landscape of Phellinus noxius: A hypervariable fungus causing root rot in trees.</title>
        <authorList>
            <person name="Chung C.L."/>
            <person name="Lee T.J."/>
            <person name="Akiba M."/>
            <person name="Lee H.H."/>
            <person name="Kuo T.H."/>
            <person name="Liu D."/>
            <person name="Ke H.M."/>
            <person name="Yokoi T."/>
            <person name="Roa M.B."/>
            <person name="Lu M.J."/>
            <person name="Chang Y.Y."/>
            <person name="Ann P.J."/>
            <person name="Tsai J.N."/>
            <person name="Chen C.Y."/>
            <person name="Tzean S.S."/>
            <person name="Ota Y."/>
            <person name="Hattori T."/>
            <person name="Sahashi N."/>
            <person name="Liou R.F."/>
            <person name="Kikuchi T."/>
            <person name="Tsai I.J."/>
        </authorList>
    </citation>
    <scope>NUCLEOTIDE SEQUENCE [LARGE SCALE GENOMIC DNA]</scope>
    <source>
        <strain evidence="4 5">FFPRI411160</strain>
    </source>
</reference>
<protein>
    <submittedName>
        <fullName evidence="4">Uncharacterized protein</fullName>
    </submittedName>
</protein>
<accession>A0A286UX58</accession>
<feature type="region of interest" description="Disordered" evidence="1">
    <location>
        <begin position="342"/>
        <end position="427"/>
    </location>
</feature>